<dbReference type="Pfam" id="PF13095">
    <property type="entry name" value="FTA2"/>
    <property type="match status" value="1"/>
</dbReference>
<dbReference type="RefSeq" id="XP_062650532.1">
    <property type="nucleotide sequence ID" value="XM_062794379.1"/>
</dbReference>
<gene>
    <name evidence="1" type="ORF">N657DRAFT_653195</name>
</gene>
<evidence type="ECO:0000313" key="2">
    <source>
        <dbReference type="Proteomes" id="UP001302602"/>
    </source>
</evidence>
<dbReference type="EMBL" id="MU853224">
    <property type="protein sequence ID" value="KAK4126761.1"/>
    <property type="molecule type" value="Genomic_DNA"/>
</dbReference>
<accession>A0AAN6U6H5</accession>
<dbReference type="AlphaFoldDB" id="A0AAN6U6H5"/>
<reference evidence="1" key="2">
    <citation type="submission" date="2023-05" db="EMBL/GenBank/DDBJ databases">
        <authorList>
            <consortium name="Lawrence Berkeley National Laboratory"/>
            <person name="Steindorff A."/>
            <person name="Hensen N."/>
            <person name="Bonometti L."/>
            <person name="Westerberg I."/>
            <person name="Brannstrom I.O."/>
            <person name="Guillou S."/>
            <person name="Cros-Aarteil S."/>
            <person name="Calhoun S."/>
            <person name="Haridas S."/>
            <person name="Kuo A."/>
            <person name="Mondo S."/>
            <person name="Pangilinan J."/>
            <person name="Riley R."/>
            <person name="Labutti K."/>
            <person name="Andreopoulos B."/>
            <person name="Lipzen A."/>
            <person name="Chen C."/>
            <person name="Yanf M."/>
            <person name="Daum C."/>
            <person name="Ng V."/>
            <person name="Clum A."/>
            <person name="Ohm R."/>
            <person name="Martin F."/>
            <person name="Silar P."/>
            <person name="Natvig D."/>
            <person name="Lalanne C."/>
            <person name="Gautier V."/>
            <person name="Ament-Velasquez S.L."/>
            <person name="Kruys A."/>
            <person name="Hutchinson M.I."/>
            <person name="Powell A.J."/>
            <person name="Barry K."/>
            <person name="Miller A.N."/>
            <person name="Grigoriev I.V."/>
            <person name="Debuchy R."/>
            <person name="Gladieux P."/>
            <person name="Thoren M.H."/>
            <person name="Johannesson H."/>
        </authorList>
    </citation>
    <scope>NUCLEOTIDE SEQUENCE</scope>
    <source>
        <strain evidence="1">CBS 731.68</strain>
    </source>
</reference>
<keyword evidence="2" id="KW-1185">Reference proteome</keyword>
<organism evidence="1 2">
    <name type="scientific">Parathielavia appendiculata</name>
    <dbReference type="NCBI Taxonomy" id="2587402"/>
    <lineage>
        <taxon>Eukaryota</taxon>
        <taxon>Fungi</taxon>
        <taxon>Dikarya</taxon>
        <taxon>Ascomycota</taxon>
        <taxon>Pezizomycotina</taxon>
        <taxon>Sordariomycetes</taxon>
        <taxon>Sordariomycetidae</taxon>
        <taxon>Sordariales</taxon>
        <taxon>Chaetomiaceae</taxon>
        <taxon>Parathielavia</taxon>
    </lineage>
</organism>
<proteinExistence type="predicted"/>
<reference evidence="1" key="1">
    <citation type="journal article" date="2023" name="Mol. Phylogenet. Evol.">
        <title>Genome-scale phylogeny and comparative genomics of the fungal order Sordariales.</title>
        <authorList>
            <person name="Hensen N."/>
            <person name="Bonometti L."/>
            <person name="Westerberg I."/>
            <person name="Brannstrom I.O."/>
            <person name="Guillou S."/>
            <person name="Cros-Aarteil S."/>
            <person name="Calhoun S."/>
            <person name="Haridas S."/>
            <person name="Kuo A."/>
            <person name="Mondo S."/>
            <person name="Pangilinan J."/>
            <person name="Riley R."/>
            <person name="LaButti K."/>
            <person name="Andreopoulos B."/>
            <person name="Lipzen A."/>
            <person name="Chen C."/>
            <person name="Yan M."/>
            <person name="Daum C."/>
            <person name="Ng V."/>
            <person name="Clum A."/>
            <person name="Steindorff A."/>
            <person name="Ohm R.A."/>
            <person name="Martin F."/>
            <person name="Silar P."/>
            <person name="Natvig D.O."/>
            <person name="Lalanne C."/>
            <person name="Gautier V."/>
            <person name="Ament-Velasquez S.L."/>
            <person name="Kruys A."/>
            <person name="Hutchinson M.I."/>
            <person name="Powell A.J."/>
            <person name="Barry K."/>
            <person name="Miller A.N."/>
            <person name="Grigoriev I.V."/>
            <person name="Debuchy R."/>
            <person name="Gladieux P."/>
            <person name="Hiltunen Thoren M."/>
            <person name="Johannesson H."/>
        </authorList>
    </citation>
    <scope>NUCLEOTIDE SEQUENCE</scope>
    <source>
        <strain evidence="1">CBS 731.68</strain>
    </source>
</reference>
<dbReference type="GeneID" id="87831148"/>
<name>A0AAN6U6H5_9PEZI</name>
<dbReference type="Proteomes" id="UP001302602">
    <property type="component" value="Unassembled WGS sequence"/>
</dbReference>
<sequence length="264" mass="30252">MGSWISRLAPLHKVPSRPAVPLPRVLGPKLACFTPNARADNEFVEFLGGRGHPTRPLTNSQPYVAYFDPFNCECRAYSRLKERQRKNLPVKAYGYLLLTHQQETELARKRYEEHRGLPVRAIVKKLVSSNASNSHDAQRMWADLDNLYSLSIFVGDPHGGNYPGEKLVDFGRSWTMYHPALVHIRDSKLQLLMLELQQLLDYYHDLSNSSSDEIEIPEDLESYCTGEIAKSKTSPRAYNWPKWDKNAEAVKVHMESKLFEKPAL</sequence>
<comment type="caution">
    <text evidence="1">The sequence shown here is derived from an EMBL/GenBank/DDBJ whole genome shotgun (WGS) entry which is preliminary data.</text>
</comment>
<protein>
    <submittedName>
        <fullName evidence="1">Uncharacterized protein</fullName>
    </submittedName>
</protein>
<evidence type="ECO:0000313" key="1">
    <source>
        <dbReference type="EMBL" id="KAK4126761.1"/>
    </source>
</evidence>
<dbReference type="InterPro" id="IPR025213">
    <property type="entry name" value="Sim4_Fta2"/>
</dbReference>